<dbReference type="EMBL" id="FMYU01000003">
    <property type="protein sequence ID" value="SDC21089.1"/>
    <property type="molecule type" value="Genomic_DNA"/>
</dbReference>
<keyword evidence="2" id="KW-1185">Reference proteome</keyword>
<sequence>MKKVFVLVISIALLVYINVSFAAEYTMVIGKVISINLKDSSIKVDVYSKRCTGIHTFSIQNDEVLKKLKEHSNIALYLVKDCEEAIVITGE</sequence>
<dbReference type="Proteomes" id="UP000199411">
    <property type="component" value="Unassembled WGS sequence"/>
</dbReference>
<reference evidence="2" key="1">
    <citation type="submission" date="2016-10" db="EMBL/GenBank/DDBJ databases">
        <authorList>
            <person name="Varghese N."/>
            <person name="Submissions S."/>
        </authorList>
    </citation>
    <scope>NUCLEOTIDE SEQUENCE [LARGE SCALE GENOMIC DNA]</scope>
    <source>
        <strain evidence="2">DSM 8415</strain>
    </source>
</reference>
<accession>A0A1G6JQT5</accession>
<name>A0A1G6JQT5_9BACT</name>
<dbReference type="OrthoDB" id="9973952at2"/>
<organism evidence="1 2">
    <name type="scientific">Desulfurella multipotens</name>
    <dbReference type="NCBI Taxonomy" id="79269"/>
    <lineage>
        <taxon>Bacteria</taxon>
        <taxon>Pseudomonadati</taxon>
        <taxon>Campylobacterota</taxon>
        <taxon>Desulfurellia</taxon>
        <taxon>Desulfurellales</taxon>
        <taxon>Desulfurellaceae</taxon>
        <taxon>Desulfurella</taxon>
    </lineage>
</organism>
<protein>
    <submittedName>
        <fullName evidence="1">Uncharacterized protein</fullName>
    </submittedName>
</protein>
<evidence type="ECO:0000313" key="1">
    <source>
        <dbReference type="EMBL" id="SDC21089.1"/>
    </source>
</evidence>
<proteinExistence type="predicted"/>
<dbReference type="RefSeq" id="WP_092127900.1">
    <property type="nucleotide sequence ID" value="NZ_FMYU01000003.1"/>
</dbReference>
<evidence type="ECO:0000313" key="2">
    <source>
        <dbReference type="Proteomes" id="UP000199411"/>
    </source>
</evidence>
<gene>
    <name evidence="1" type="ORF">SAMN05660835_00458</name>
</gene>
<dbReference type="AlphaFoldDB" id="A0A1G6JQT5"/>